<feature type="domain" description="Brl1/Brr6" evidence="3">
    <location>
        <begin position="204"/>
        <end position="337"/>
    </location>
</feature>
<reference evidence="4" key="1">
    <citation type="submission" date="2020-11" db="EMBL/GenBank/DDBJ databases">
        <authorList>
            <consortium name="DOE Joint Genome Institute"/>
            <person name="Ahrendt S."/>
            <person name="Riley R."/>
            <person name="Andreopoulos W."/>
            <person name="Labutti K."/>
            <person name="Pangilinan J."/>
            <person name="Ruiz-Duenas F.J."/>
            <person name="Barrasa J.M."/>
            <person name="Sanchez-Garcia M."/>
            <person name="Camarero S."/>
            <person name="Miyauchi S."/>
            <person name="Serrano A."/>
            <person name="Linde D."/>
            <person name="Babiker R."/>
            <person name="Drula E."/>
            <person name="Ayuso-Fernandez I."/>
            <person name="Pacheco R."/>
            <person name="Padilla G."/>
            <person name="Ferreira P."/>
            <person name="Barriuso J."/>
            <person name="Kellner H."/>
            <person name="Castanera R."/>
            <person name="Alfaro M."/>
            <person name="Ramirez L."/>
            <person name="Pisabarro A.G."/>
            <person name="Kuo A."/>
            <person name="Tritt A."/>
            <person name="Lipzen A."/>
            <person name="He G."/>
            <person name="Yan M."/>
            <person name="Ng V."/>
            <person name="Cullen D."/>
            <person name="Martin F."/>
            <person name="Rosso M.-N."/>
            <person name="Henrissat B."/>
            <person name="Hibbett D."/>
            <person name="Martinez A.T."/>
            <person name="Grigoriev I.V."/>
        </authorList>
    </citation>
    <scope>NUCLEOTIDE SEQUENCE</scope>
    <source>
        <strain evidence="4">CIRM-BRFM 674</strain>
    </source>
</reference>
<feature type="region of interest" description="Disordered" evidence="1">
    <location>
        <begin position="1"/>
        <end position="180"/>
    </location>
</feature>
<feature type="region of interest" description="Disordered" evidence="1">
    <location>
        <begin position="344"/>
        <end position="402"/>
    </location>
</feature>
<dbReference type="SMART" id="SM01042">
    <property type="entry name" value="Brr6_like_C_C"/>
    <property type="match status" value="1"/>
</dbReference>
<feature type="compositionally biased region" description="Basic and acidic residues" evidence="1">
    <location>
        <begin position="114"/>
        <end position="132"/>
    </location>
</feature>
<comment type="caution">
    <text evidence="4">The sequence shown here is derived from an EMBL/GenBank/DDBJ whole genome shotgun (WGS) entry which is preliminary data.</text>
</comment>
<feature type="transmembrane region" description="Helical" evidence="2">
    <location>
        <begin position="315"/>
        <end position="336"/>
    </location>
</feature>
<organism evidence="4 5">
    <name type="scientific">Pholiota conissans</name>
    <dbReference type="NCBI Taxonomy" id="109636"/>
    <lineage>
        <taxon>Eukaryota</taxon>
        <taxon>Fungi</taxon>
        <taxon>Dikarya</taxon>
        <taxon>Basidiomycota</taxon>
        <taxon>Agaricomycotina</taxon>
        <taxon>Agaricomycetes</taxon>
        <taxon>Agaricomycetidae</taxon>
        <taxon>Agaricales</taxon>
        <taxon>Agaricineae</taxon>
        <taxon>Strophariaceae</taxon>
        <taxon>Pholiota</taxon>
    </lineage>
</organism>
<evidence type="ECO:0000256" key="1">
    <source>
        <dbReference type="SAM" id="MobiDB-lite"/>
    </source>
</evidence>
<dbReference type="InterPro" id="IPR018767">
    <property type="entry name" value="Brl1/Brr6_dom"/>
</dbReference>
<dbReference type="OrthoDB" id="5961at2759"/>
<dbReference type="GO" id="GO:0031965">
    <property type="term" value="C:nuclear membrane"/>
    <property type="evidence" value="ECO:0007669"/>
    <property type="project" value="InterPro"/>
</dbReference>
<feature type="transmembrane region" description="Helical" evidence="2">
    <location>
        <begin position="210"/>
        <end position="229"/>
    </location>
</feature>
<dbReference type="PANTHER" id="PTHR28136">
    <property type="entry name" value="NUCLEUS EXPORT PROTEIN BRR6"/>
    <property type="match status" value="1"/>
</dbReference>
<dbReference type="Pfam" id="PF10104">
    <property type="entry name" value="Brr6_like_C_C"/>
    <property type="match status" value="1"/>
</dbReference>
<dbReference type="GO" id="GO:0055088">
    <property type="term" value="P:lipid homeostasis"/>
    <property type="evidence" value="ECO:0007669"/>
    <property type="project" value="InterPro"/>
</dbReference>
<accession>A0A9P6CUD9</accession>
<sequence length="402" mass="45458">MTSRYTPRSKEAPMDYQWTNRSPVKPAWSSSNLENNTPRKRSHEALNTANPGLTTPQPTFGSNQNVPFLFQPMPLPQTPQSHPWVPPPQFSPSKAFPTPADIKDVDMTEASPFRNEEAKGNESPVKEKDNERPVASGALRRVYRQRTKRLHTRRREREGEDASSGTDEESDEEGVAASTRKTSNHYTLNLPAHPAPQSDLPYILLGYLQFFFNLSLILIFLYLFVQFIITVQRDVQHRILEYSQDIIQEISMCAVQHTNNRCAEPNIIPAMVQQCSNWEVCMNRDPTTVGRAKIGAELIAEVVNGFVEPISWKTLIFTLTSLAFLTAFINTLLSLYRAKHQPASQAAHQAPPPFPAATPFPPQHFGYLPQGPPNWGRYRSEEDLESPTRRRRLEGGDAAKIK</sequence>
<feature type="compositionally biased region" description="Polar residues" evidence="1">
    <location>
        <begin position="17"/>
        <end position="36"/>
    </location>
</feature>
<proteinExistence type="predicted"/>
<feature type="compositionally biased region" description="Polar residues" evidence="1">
    <location>
        <begin position="45"/>
        <end position="66"/>
    </location>
</feature>
<evidence type="ECO:0000313" key="5">
    <source>
        <dbReference type="Proteomes" id="UP000807469"/>
    </source>
</evidence>
<feature type="compositionally biased region" description="Pro residues" evidence="1">
    <location>
        <begin position="350"/>
        <end position="362"/>
    </location>
</feature>
<dbReference type="PANTHER" id="PTHR28136:SF1">
    <property type="entry name" value="NUCLEUS EXPORT PROTEIN BRL1"/>
    <property type="match status" value="1"/>
</dbReference>
<gene>
    <name evidence="4" type="ORF">BDN70DRAFT_877564</name>
</gene>
<evidence type="ECO:0000256" key="2">
    <source>
        <dbReference type="SAM" id="Phobius"/>
    </source>
</evidence>
<protein>
    <recommendedName>
        <fullName evidence="3">Brl1/Brr6 domain-containing protein</fullName>
    </recommendedName>
</protein>
<feature type="compositionally biased region" description="Basic residues" evidence="1">
    <location>
        <begin position="141"/>
        <end position="154"/>
    </location>
</feature>
<evidence type="ECO:0000259" key="3">
    <source>
        <dbReference type="SMART" id="SM01042"/>
    </source>
</evidence>
<dbReference type="EMBL" id="MU155194">
    <property type="protein sequence ID" value="KAF9480426.1"/>
    <property type="molecule type" value="Genomic_DNA"/>
</dbReference>
<dbReference type="Proteomes" id="UP000807469">
    <property type="component" value="Unassembled WGS sequence"/>
</dbReference>
<dbReference type="GO" id="GO:0006998">
    <property type="term" value="P:nuclear envelope organization"/>
    <property type="evidence" value="ECO:0007669"/>
    <property type="project" value="InterPro"/>
</dbReference>
<keyword evidence="5" id="KW-1185">Reference proteome</keyword>
<keyword evidence="2" id="KW-0472">Membrane</keyword>
<evidence type="ECO:0000313" key="4">
    <source>
        <dbReference type="EMBL" id="KAF9480426.1"/>
    </source>
</evidence>
<keyword evidence="2" id="KW-0812">Transmembrane</keyword>
<dbReference type="InterPro" id="IPR040202">
    <property type="entry name" value="Brl1/Brr6"/>
</dbReference>
<feature type="compositionally biased region" description="Basic and acidic residues" evidence="1">
    <location>
        <begin position="393"/>
        <end position="402"/>
    </location>
</feature>
<dbReference type="AlphaFoldDB" id="A0A9P6CUD9"/>
<name>A0A9P6CUD9_9AGAR</name>
<keyword evidence="2" id="KW-1133">Transmembrane helix</keyword>